<dbReference type="EMBL" id="CP017248">
    <property type="protein sequence ID" value="AOR36001.1"/>
    <property type="molecule type" value="Genomic_DNA"/>
</dbReference>
<dbReference type="RefSeq" id="WP_069782514.1">
    <property type="nucleotide sequence ID" value="NZ_CP017248.1"/>
</dbReference>
<dbReference type="Proteomes" id="UP000094960">
    <property type="component" value="Chromosome"/>
</dbReference>
<feature type="transmembrane region" description="Helical" evidence="1">
    <location>
        <begin position="24"/>
        <end position="44"/>
    </location>
</feature>
<keyword evidence="1" id="KW-0812">Transmembrane</keyword>
<dbReference type="KEGG" id="spun:BFF78_37555"/>
<sequence length="59" mass="5752">MLAGTVAVLVAGYGWLGSVVDGAFGAAVGCAAGLILCALLYLVVESAVSGEPARGGRRD</sequence>
<evidence type="ECO:0000256" key="1">
    <source>
        <dbReference type="SAM" id="Phobius"/>
    </source>
</evidence>
<accession>A0A1D7YKB9</accession>
<keyword evidence="3" id="KW-1185">Reference proteome</keyword>
<gene>
    <name evidence="2" type="ORF">BFF78_37555</name>
</gene>
<organism evidence="2 3">
    <name type="scientific">Streptomyces fodineus</name>
    <dbReference type="NCBI Taxonomy" id="1904616"/>
    <lineage>
        <taxon>Bacteria</taxon>
        <taxon>Bacillati</taxon>
        <taxon>Actinomycetota</taxon>
        <taxon>Actinomycetes</taxon>
        <taxon>Kitasatosporales</taxon>
        <taxon>Streptomycetaceae</taxon>
        <taxon>Streptomyces</taxon>
    </lineage>
</organism>
<evidence type="ECO:0000313" key="3">
    <source>
        <dbReference type="Proteomes" id="UP000094960"/>
    </source>
</evidence>
<protein>
    <submittedName>
        <fullName evidence="2">Uncharacterized protein</fullName>
    </submittedName>
</protein>
<evidence type="ECO:0000313" key="2">
    <source>
        <dbReference type="EMBL" id="AOR36001.1"/>
    </source>
</evidence>
<keyword evidence="1" id="KW-1133">Transmembrane helix</keyword>
<reference evidence="3" key="1">
    <citation type="submission" date="2016-09" db="EMBL/GenBank/DDBJ databases">
        <title>Streptomyces puniciscabiei strain:TW1S1 Genome sequencing and assembly.</title>
        <authorList>
            <person name="Kim M.-K."/>
            <person name="Kim S.B."/>
        </authorList>
    </citation>
    <scope>NUCLEOTIDE SEQUENCE [LARGE SCALE GENOMIC DNA]</scope>
    <source>
        <strain evidence="3">TW1S1</strain>
    </source>
</reference>
<proteinExistence type="predicted"/>
<dbReference type="AlphaFoldDB" id="A0A1D7YKB9"/>
<keyword evidence="1" id="KW-0472">Membrane</keyword>
<name>A0A1D7YKB9_9ACTN</name>